<dbReference type="OrthoDB" id="9811110at2"/>
<keyword evidence="6 7" id="KW-0472">Membrane</keyword>
<keyword evidence="9" id="KW-1185">Reference proteome</keyword>
<comment type="subcellular location">
    <subcellularLocation>
        <location evidence="1">Cell membrane</location>
        <topology evidence="1">Multi-pass membrane protein</topology>
    </subcellularLocation>
</comment>
<dbReference type="Proteomes" id="UP000287601">
    <property type="component" value="Chromosome"/>
</dbReference>
<dbReference type="NCBIfam" id="TIGR00797">
    <property type="entry name" value="matE"/>
    <property type="match status" value="1"/>
</dbReference>
<evidence type="ECO:0000256" key="7">
    <source>
        <dbReference type="SAM" id="Phobius"/>
    </source>
</evidence>
<feature type="transmembrane region" description="Helical" evidence="7">
    <location>
        <begin position="61"/>
        <end position="82"/>
    </location>
</feature>
<dbReference type="GO" id="GO:0005886">
    <property type="term" value="C:plasma membrane"/>
    <property type="evidence" value="ECO:0007669"/>
    <property type="project" value="UniProtKB-SubCell"/>
</dbReference>
<dbReference type="InterPro" id="IPR052031">
    <property type="entry name" value="Membrane_Transporter-Flippase"/>
</dbReference>
<dbReference type="GO" id="GO:0042910">
    <property type="term" value="F:xenobiotic transmembrane transporter activity"/>
    <property type="evidence" value="ECO:0007669"/>
    <property type="project" value="InterPro"/>
</dbReference>
<feature type="transmembrane region" description="Helical" evidence="7">
    <location>
        <begin position="364"/>
        <end position="387"/>
    </location>
</feature>
<protein>
    <submittedName>
        <fullName evidence="8">MATE family efflux transporter</fullName>
    </submittedName>
</protein>
<proteinExistence type="predicted"/>
<organism evidence="8 9">
    <name type="scientific">Aminipila luticellarii</name>
    <dbReference type="NCBI Taxonomy" id="2507160"/>
    <lineage>
        <taxon>Bacteria</taxon>
        <taxon>Bacillati</taxon>
        <taxon>Bacillota</taxon>
        <taxon>Clostridia</taxon>
        <taxon>Peptostreptococcales</taxon>
        <taxon>Anaerovoracaceae</taxon>
        <taxon>Aminipila</taxon>
    </lineage>
</organism>
<evidence type="ECO:0000313" key="9">
    <source>
        <dbReference type="Proteomes" id="UP000287601"/>
    </source>
</evidence>
<dbReference type="PANTHER" id="PTHR43549">
    <property type="entry name" value="MULTIDRUG RESISTANCE PROTEIN YPNP-RELATED"/>
    <property type="match status" value="1"/>
</dbReference>
<feature type="transmembrane region" description="Helical" evidence="7">
    <location>
        <begin position="132"/>
        <end position="155"/>
    </location>
</feature>
<feature type="transmembrane region" description="Helical" evidence="7">
    <location>
        <begin position="201"/>
        <end position="224"/>
    </location>
</feature>
<evidence type="ECO:0000256" key="6">
    <source>
        <dbReference type="ARBA" id="ARBA00023136"/>
    </source>
</evidence>
<dbReference type="PIRSF" id="PIRSF006603">
    <property type="entry name" value="DinF"/>
    <property type="match status" value="1"/>
</dbReference>
<feature type="transmembrane region" description="Helical" evidence="7">
    <location>
        <begin position="20"/>
        <end position="41"/>
    </location>
</feature>
<name>A0A410PVD5_9FIRM</name>
<feature type="transmembrane region" description="Helical" evidence="7">
    <location>
        <begin position="399"/>
        <end position="417"/>
    </location>
</feature>
<feature type="transmembrane region" description="Helical" evidence="7">
    <location>
        <begin position="423"/>
        <end position="441"/>
    </location>
</feature>
<evidence type="ECO:0000256" key="5">
    <source>
        <dbReference type="ARBA" id="ARBA00022989"/>
    </source>
</evidence>
<dbReference type="EMBL" id="CP035281">
    <property type="protein sequence ID" value="QAT42897.1"/>
    <property type="molecule type" value="Genomic_DNA"/>
</dbReference>
<gene>
    <name evidence="8" type="ORF">EQM06_06420</name>
</gene>
<keyword evidence="2" id="KW-0813">Transport</keyword>
<dbReference type="InterPro" id="IPR048279">
    <property type="entry name" value="MdtK-like"/>
</dbReference>
<keyword evidence="3" id="KW-1003">Cell membrane</keyword>
<sequence>MRGRFMTEENKMGTMPIGKLMMGMAWPAMFSMMIQALYNVIDSIFVSRISEESLTAVTLVYPIQMLLISVAVGTGVGVNSLIARRLGAKRFEEADQAASHGFRIAFINWAVFAVLGLLLARKYVSAYSDSAYIVENGSIFLMITMAFSLFVFVEVNTEKVLQATGSMLLPMLCSLSGAIINIALDPFLILGACGFPRMGVVGAAIATTIGQFISMCLGLTLLFGRKHQVTVKLKGFKFDWSTVKDIYNVGFPAMLMQSIGSVMLFFINGLLAFSGTAVAVLGTYFRLQSFIFMPVFGLNQGALPIMGYNYGARNKERLMQAYKFGIAVAAIIMTLGTILFLTFPKQLLGMFDASENMLEIGVPALRTICLCFIPAAFGILTSTIFQATGHGMLSMWQALIRQLIGIVPLAWLLLKMGGLTLVWWAWPLAEILGLLYSVIFVKKLYKNEIAFLGREDEK</sequence>
<evidence type="ECO:0000256" key="3">
    <source>
        <dbReference type="ARBA" id="ARBA00022475"/>
    </source>
</evidence>
<keyword evidence="4 7" id="KW-0812">Transmembrane</keyword>
<evidence type="ECO:0000256" key="2">
    <source>
        <dbReference type="ARBA" id="ARBA00022448"/>
    </source>
</evidence>
<dbReference type="Pfam" id="PF01554">
    <property type="entry name" value="MatE"/>
    <property type="match status" value="2"/>
</dbReference>
<feature type="transmembrane region" description="Helical" evidence="7">
    <location>
        <begin position="102"/>
        <end position="120"/>
    </location>
</feature>
<feature type="transmembrane region" description="Helical" evidence="7">
    <location>
        <begin position="324"/>
        <end position="344"/>
    </location>
</feature>
<feature type="transmembrane region" description="Helical" evidence="7">
    <location>
        <begin position="291"/>
        <end position="312"/>
    </location>
</feature>
<evidence type="ECO:0000256" key="1">
    <source>
        <dbReference type="ARBA" id="ARBA00004651"/>
    </source>
</evidence>
<dbReference type="AlphaFoldDB" id="A0A410PVD5"/>
<evidence type="ECO:0000313" key="8">
    <source>
        <dbReference type="EMBL" id="QAT42897.1"/>
    </source>
</evidence>
<feature type="transmembrane region" description="Helical" evidence="7">
    <location>
        <begin position="262"/>
        <end position="285"/>
    </location>
</feature>
<keyword evidence="5 7" id="KW-1133">Transmembrane helix</keyword>
<dbReference type="KEGG" id="amij:EQM06_06420"/>
<dbReference type="InterPro" id="IPR002528">
    <property type="entry name" value="MATE_fam"/>
</dbReference>
<reference evidence="8 9" key="1">
    <citation type="submission" date="2019-01" db="EMBL/GenBank/DDBJ databases">
        <title>Draft genomes of a novel of Aminipila strains.</title>
        <authorList>
            <person name="Ma S."/>
        </authorList>
    </citation>
    <scope>NUCLEOTIDE SEQUENCE [LARGE SCALE GENOMIC DNA]</scope>
    <source>
        <strain evidence="9">JN-39</strain>
    </source>
</reference>
<accession>A0A410PVD5</accession>
<dbReference type="GO" id="GO:0015297">
    <property type="term" value="F:antiporter activity"/>
    <property type="evidence" value="ECO:0007669"/>
    <property type="project" value="InterPro"/>
</dbReference>
<dbReference type="CDD" id="cd13144">
    <property type="entry name" value="MATE_like_4"/>
    <property type="match status" value="1"/>
</dbReference>
<evidence type="ECO:0000256" key="4">
    <source>
        <dbReference type="ARBA" id="ARBA00022692"/>
    </source>
</evidence>
<feature type="transmembrane region" description="Helical" evidence="7">
    <location>
        <begin position="167"/>
        <end position="189"/>
    </location>
</feature>
<dbReference type="PANTHER" id="PTHR43549:SF2">
    <property type="entry name" value="MULTIDRUG RESISTANCE PROTEIN NORM-RELATED"/>
    <property type="match status" value="1"/>
</dbReference>